<evidence type="ECO:0000256" key="6">
    <source>
        <dbReference type="ARBA" id="ARBA00022430"/>
    </source>
</evidence>
<dbReference type="AlphaFoldDB" id="A0A0A0DFX6"/>
<dbReference type="EMBL" id="JANX01000009">
    <property type="protein sequence ID" value="KGM35842.1"/>
    <property type="molecule type" value="Genomic_DNA"/>
</dbReference>
<dbReference type="PANTHER" id="PTHR43345:SF5">
    <property type="entry name" value="3-ISOPROPYLMALATE DEHYDRATASE SMALL SUBUNIT"/>
    <property type="match status" value="1"/>
</dbReference>
<evidence type="ECO:0000256" key="5">
    <source>
        <dbReference type="ARBA" id="ARBA00011271"/>
    </source>
</evidence>
<dbReference type="InterPro" id="IPR050075">
    <property type="entry name" value="LeuD"/>
</dbReference>
<dbReference type="InterPro" id="IPR033940">
    <property type="entry name" value="IPMI_Swivel"/>
</dbReference>
<keyword evidence="7 10" id="KW-0028">Amino-acid biosynthesis</keyword>
<dbReference type="HAMAP" id="MF_01031">
    <property type="entry name" value="LeuD_type1"/>
    <property type="match status" value="1"/>
</dbReference>
<protein>
    <recommendedName>
        <fullName evidence="10">3-isopropylmalate dehydratase small subunit</fullName>
        <ecNumber evidence="10">4.2.1.33</ecNumber>
    </recommendedName>
    <alternativeName>
        <fullName evidence="10">Alpha-IPM isomerase</fullName>
        <shortName evidence="10">IPMI</shortName>
    </alternativeName>
    <alternativeName>
        <fullName evidence="10">Isopropylmalate isomerase</fullName>
    </alternativeName>
</protein>
<organism evidence="12 13">
    <name type="scientific">Inquilinus limosus MP06</name>
    <dbReference type="NCBI Taxonomy" id="1398085"/>
    <lineage>
        <taxon>Bacteria</taxon>
        <taxon>Pseudomonadati</taxon>
        <taxon>Pseudomonadota</taxon>
        <taxon>Alphaproteobacteria</taxon>
        <taxon>Rhodospirillales</taxon>
        <taxon>Rhodospirillaceae</taxon>
        <taxon>Inquilinus</taxon>
    </lineage>
</organism>
<dbReference type="InterPro" id="IPR015928">
    <property type="entry name" value="Aconitase/3IPM_dehydase_swvl"/>
</dbReference>
<comment type="function">
    <text evidence="2 10">Catalyzes the isomerization between 2-isopropylmalate and 3-isopropylmalate, via the formation of 2-isopropylmaleate.</text>
</comment>
<evidence type="ECO:0000256" key="9">
    <source>
        <dbReference type="ARBA" id="ARBA00023304"/>
    </source>
</evidence>
<comment type="subunit">
    <text evidence="5 10">Heterodimer of LeuC and LeuD.</text>
</comment>
<dbReference type="CDD" id="cd01577">
    <property type="entry name" value="IPMI_Swivel"/>
    <property type="match status" value="1"/>
</dbReference>
<sequence length="211" mass="23341">MDRFERLEAVAVPIARVNCDTDQIIPAQYLQKLRSEDFGRFLFAEFRFRKDGSEVAEFILNHPAYRPARILVADRNFGCGSSREHAVWALYDYGIRAVIAPSFGDIFFNNSLKNGLLPIVLPQAVVTPLLAQLESSPGAVLAVNLPAQEVALPDGDRHPFEIEPFAKTCLVNGIDELGYTLAQSGRIDAFERSYDGGNIQPPPVPDQGEHS</sequence>
<dbReference type="Gene3D" id="3.20.19.10">
    <property type="entry name" value="Aconitase, domain 4"/>
    <property type="match status" value="1"/>
</dbReference>
<evidence type="ECO:0000256" key="8">
    <source>
        <dbReference type="ARBA" id="ARBA00023239"/>
    </source>
</evidence>
<keyword evidence="6 10" id="KW-0432">Leucine biosynthesis</keyword>
<dbReference type="InterPro" id="IPR004431">
    <property type="entry name" value="3-IsopropMal_deHydase_ssu"/>
</dbReference>
<gene>
    <name evidence="10" type="primary">leuD</name>
    <name evidence="12" type="ORF">P409_02070</name>
</gene>
<evidence type="ECO:0000256" key="2">
    <source>
        <dbReference type="ARBA" id="ARBA00002695"/>
    </source>
</evidence>
<dbReference type="RefSeq" id="WP_034831298.1">
    <property type="nucleotide sequence ID" value="NZ_JANX01000009.1"/>
</dbReference>
<dbReference type="Proteomes" id="UP000029995">
    <property type="component" value="Unassembled WGS sequence"/>
</dbReference>
<evidence type="ECO:0000256" key="4">
    <source>
        <dbReference type="ARBA" id="ARBA00009845"/>
    </source>
</evidence>
<proteinExistence type="inferred from homology"/>
<dbReference type="FunFam" id="3.20.19.10:FF:000003">
    <property type="entry name" value="3-isopropylmalate dehydratase small subunit"/>
    <property type="match status" value="1"/>
</dbReference>
<evidence type="ECO:0000313" key="13">
    <source>
        <dbReference type="Proteomes" id="UP000029995"/>
    </source>
</evidence>
<keyword evidence="9 10" id="KW-0100">Branched-chain amino acid biosynthesis</keyword>
<keyword evidence="8 10" id="KW-0456">Lyase</keyword>
<evidence type="ECO:0000313" key="12">
    <source>
        <dbReference type="EMBL" id="KGM35842.1"/>
    </source>
</evidence>
<dbReference type="PANTHER" id="PTHR43345">
    <property type="entry name" value="3-ISOPROPYLMALATE DEHYDRATASE SMALL SUBUNIT 2-RELATED-RELATED"/>
    <property type="match status" value="1"/>
</dbReference>
<accession>A0A0A0DFX6</accession>
<evidence type="ECO:0000256" key="10">
    <source>
        <dbReference type="HAMAP-Rule" id="MF_01031"/>
    </source>
</evidence>
<comment type="caution">
    <text evidence="12">The sequence shown here is derived from an EMBL/GenBank/DDBJ whole genome shotgun (WGS) entry which is preliminary data.</text>
</comment>
<dbReference type="Pfam" id="PF00694">
    <property type="entry name" value="Aconitase_C"/>
    <property type="match status" value="1"/>
</dbReference>
<dbReference type="SUPFAM" id="SSF52016">
    <property type="entry name" value="LeuD/IlvD-like"/>
    <property type="match status" value="1"/>
</dbReference>
<feature type="domain" description="Aconitase A/isopropylmalate dehydratase small subunit swivel" evidence="11">
    <location>
        <begin position="1"/>
        <end position="123"/>
    </location>
</feature>
<comment type="pathway">
    <text evidence="3 10">Amino-acid biosynthesis; L-leucine biosynthesis; L-leucine from 3-methyl-2-oxobutanoate: step 2/4.</text>
</comment>
<dbReference type="NCBIfam" id="TIGR00171">
    <property type="entry name" value="leuD"/>
    <property type="match status" value="1"/>
</dbReference>
<reference evidence="12 13" key="1">
    <citation type="submission" date="2014-01" db="EMBL/GenBank/DDBJ databases">
        <title>Genome sequence determination for a cystic fibrosis isolate, Inquilinus limosus.</title>
        <authorList>
            <person name="Pino M."/>
            <person name="Di Conza J."/>
            <person name="Gutkind G."/>
        </authorList>
    </citation>
    <scope>NUCLEOTIDE SEQUENCE [LARGE SCALE GENOMIC DNA]</scope>
    <source>
        <strain evidence="12 13">MP06</strain>
    </source>
</reference>
<dbReference type="NCBIfam" id="NF002458">
    <property type="entry name" value="PRK01641.1"/>
    <property type="match status" value="1"/>
</dbReference>
<dbReference type="GO" id="GO:0003861">
    <property type="term" value="F:3-isopropylmalate dehydratase activity"/>
    <property type="evidence" value="ECO:0007669"/>
    <property type="project" value="UniProtKB-UniRule"/>
</dbReference>
<dbReference type="EC" id="4.2.1.33" evidence="10"/>
<name>A0A0A0DFX6_9PROT</name>
<evidence type="ECO:0000256" key="3">
    <source>
        <dbReference type="ARBA" id="ARBA00004729"/>
    </source>
</evidence>
<dbReference type="OrthoDB" id="9777465at2"/>
<dbReference type="InterPro" id="IPR000573">
    <property type="entry name" value="AconitaseA/IPMdHydase_ssu_swvl"/>
</dbReference>
<evidence type="ECO:0000259" key="11">
    <source>
        <dbReference type="Pfam" id="PF00694"/>
    </source>
</evidence>
<dbReference type="UniPathway" id="UPA00048">
    <property type="reaction ID" value="UER00071"/>
</dbReference>
<evidence type="ECO:0000256" key="1">
    <source>
        <dbReference type="ARBA" id="ARBA00000491"/>
    </source>
</evidence>
<dbReference type="GO" id="GO:0009316">
    <property type="term" value="C:3-isopropylmalate dehydratase complex"/>
    <property type="evidence" value="ECO:0007669"/>
    <property type="project" value="InterPro"/>
</dbReference>
<comment type="similarity">
    <text evidence="4 10">Belongs to the LeuD family. LeuD type 1 subfamily.</text>
</comment>
<comment type="catalytic activity">
    <reaction evidence="1 10">
        <text>(2R,3S)-3-isopropylmalate = (2S)-2-isopropylmalate</text>
        <dbReference type="Rhea" id="RHEA:32287"/>
        <dbReference type="ChEBI" id="CHEBI:1178"/>
        <dbReference type="ChEBI" id="CHEBI:35121"/>
        <dbReference type="EC" id="4.2.1.33"/>
    </reaction>
</comment>
<evidence type="ECO:0000256" key="7">
    <source>
        <dbReference type="ARBA" id="ARBA00022605"/>
    </source>
</evidence>
<dbReference type="GO" id="GO:0009098">
    <property type="term" value="P:L-leucine biosynthetic process"/>
    <property type="evidence" value="ECO:0007669"/>
    <property type="project" value="UniProtKB-UniRule"/>
</dbReference>